<dbReference type="RefSeq" id="WP_171622219.1">
    <property type="nucleotide sequence ID" value="NZ_JABFOQ010000004.1"/>
</dbReference>
<dbReference type="Proteomes" id="UP000580344">
    <property type="component" value="Unassembled WGS sequence"/>
</dbReference>
<keyword evidence="4" id="KW-1134">Transmembrane beta strand</keyword>
<sequence>MPIHRYYSYFVLISSFSFGQQLIDPQLKLPVEKAIESSYNLKNKQLEVDKNNSQYDEIKGKQKPSLSAIALGSYLNSNGTIDIPTKSIDLISTELFAGNQRFNTSTGLFTIGINASQVIFSGLQIPNALNAIQEKSAALDYLKDAEKEVITKDILQTYDQLMLIQKVEELISNSAKRLDKEHLKVQKAIQNGLAIPYDREKIKLAMLELEARQVEVNGSRQLLYKKLETLTHLSTEDLQQIEYELTPIHIISAEYTLENKKELKALEHSIKAYEFLYKKEKGSHLPQVFAFANTNYTSIFGSRFKLKDVDLLGDVNLKMNQFTLFPNILIGIGAKWELLDGGQHKNRLVQAKTDILINENKLKDSQEKLNLLLSKNKIDYETSSEKLKVNHQQNTIATNNLEIASRRFQEGLIDVTERLAAENDYYKANLGYYAQIIDQRSKTYELLQTSGELFNQISN</sequence>
<evidence type="ECO:0000256" key="3">
    <source>
        <dbReference type="ARBA" id="ARBA00022448"/>
    </source>
</evidence>
<proteinExistence type="inferred from homology"/>
<keyword evidence="5" id="KW-0812">Transmembrane</keyword>
<comment type="caution">
    <text evidence="8">The sequence shown here is derived from an EMBL/GenBank/DDBJ whole genome shotgun (WGS) entry which is preliminary data.</text>
</comment>
<evidence type="ECO:0000256" key="2">
    <source>
        <dbReference type="ARBA" id="ARBA00007613"/>
    </source>
</evidence>
<dbReference type="SUPFAM" id="SSF56954">
    <property type="entry name" value="Outer membrane efflux proteins (OEP)"/>
    <property type="match status" value="1"/>
</dbReference>
<evidence type="ECO:0000313" key="8">
    <source>
        <dbReference type="EMBL" id="NOJ74901.1"/>
    </source>
</evidence>
<evidence type="ECO:0000256" key="4">
    <source>
        <dbReference type="ARBA" id="ARBA00022452"/>
    </source>
</evidence>
<organism evidence="8 9">
    <name type="scientific">Empedobacter stercoris</name>
    <dbReference type="NCBI Taxonomy" id="1628248"/>
    <lineage>
        <taxon>Bacteria</taxon>
        <taxon>Pseudomonadati</taxon>
        <taxon>Bacteroidota</taxon>
        <taxon>Flavobacteriia</taxon>
        <taxon>Flavobacteriales</taxon>
        <taxon>Weeksellaceae</taxon>
        <taxon>Empedobacter</taxon>
    </lineage>
</organism>
<comment type="subcellular location">
    <subcellularLocation>
        <location evidence="1">Cell outer membrane</location>
    </subcellularLocation>
</comment>
<keyword evidence="3" id="KW-0813">Transport</keyword>
<accession>A0ABX1WJP3</accession>
<gene>
    <name evidence="8" type="ORF">HMH06_03430</name>
</gene>
<keyword evidence="6" id="KW-0472">Membrane</keyword>
<comment type="similarity">
    <text evidence="2">Belongs to the outer membrane factor (OMF) (TC 1.B.17) family.</text>
</comment>
<dbReference type="InterPro" id="IPR051906">
    <property type="entry name" value="TolC-like"/>
</dbReference>
<evidence type="ECO:0000256" key="1">
    <source>
        <dbReference type="ARBA" id="ARBA00004442"/>
    </source>
</evidence>
<evidence type="ECO:0000256" key="5">
    <source>
        <dbReference type="ARBA" id="ARBA00022692"/>
    </source>
</evidence>
<dbReference type="EMBL" id="JABFOQ010000004">
    <property type="protein sequence ID" value="NOJ74901.1"/>
    <property type="molecule type" value="Genomic_DNA"/>
</dbReference>
<keyword evidence="9" id="KW-1185">Reference proteome</keyword>
<dbReference type="InterPro" id="IPR003423">
    <property type="entry name" value="OMP_efflux"/>
</dbReference>
<evidence type="ECO:0000313" key="9">
    <source>
        <dbReference type="Proteomes" id="UP000580344"/>
    </source>
</evidence>
<keyword evidence="7" id="KW-0998">Cell outer membrane</keyword>
<evidence type="ECO:0000256" key="6">
    <source>
        <dbReference type="ARBA" id="ARBA00023136"/>
    </source>
</evidence>
<dbReference type="PANTHER" id="PTHR30026:SF20">
    <property type="entry name" value="OUTER MEMBRANE PROTEIN TOLC"/>
    <property type="match status" value="1"/>
</dbReference>
<dbReference type="Pfam" id="PF02321">
    <property type="entry name" value="OEP"/>
    <property type="match status" value="1"/>
</dbReference>
<evidence type="ECO:0000256" key="7">
    <source>
        <dbReference type="ARBA" id="ARBA00023237"/>
    </source>
</evidence>
<name>A0ABX1WJP3_9FLAO</name>
<dbReference type="Gene3D" id="1.20.1600.10">
    <property type="entry name" value="Outer membrane efflux proteins (OEP)"/>
    <property type="match status" value="1"/>
</dbReference>
<reference evidence="8 9" key="1">
    <citation type="submission" date="2020-05" db="EMBL/GenBank/DDBJ databases">
        <title>Tigecycline resistant gene in Empedobacter stercoris.</title>
        <authorList>
            <person name="Chen Y."/>
            <person name="Cheng Y."/>
            <person name="Zhou K."/>
        </authorList>
    </citation>
    <scope>NUCLEOTIDE SEQUENCE [LARGE SCALE GENOMIC DNA]</scope>
    <source>
        <strain evidence="8 9">ES202</strain>
    </source>
</reference>
<protein>
    <submittedName>
        <fullName evidence="8">TolC family protein</fullName>
    </submittedName>
</protein>
<dbReference type="PANTHER" id="PTHR30026">
    <property type="entry name" value="OUTER MEMBRANE PROTEIN TOLC"/>
    <property type="match status" value="1"/>
</dbReference>